<name>A0A1C7DA65_9SPHN</name>
<sequence length="236" mass="24402">MNDDVSLGSILSRTFGIVSDAGRATLLYTLVLGGLTAAGILLGYIDTSELRAGFGGGFVVDEHTSLEAGLFELGLFVLTVVGMYMVLREQLASQGRLGRSSGSFWLFLGMSILALLGVGLGLLLLVVPGLFLIVRWSAANGFAVSRGLGPVDALKASWEATDGHSWSIFFAGLILVFGASIAFGVIMASMMAISAQVAGVVAGLLDAFADVLSYAFSIAVFCAVASDEEEAAAVFA</sequence>
<evidence type="ECO:0000313" key="3">
    <source>
        <dbReference type="Proteomes" id="UP000092698"/>
    </source>
</evidence>
<evidence type="ECO:0000256" key="1">
    <source>
        <dbReference type="SAM" id="Phobius"/>
    </source>
</evidence>
<keyword evidence="1" id="KW-0812">Transmembrane</keyword>
<reference evidence="2 3" key="1">
    <citation type="submission" date="2016-07" db="EMBL/GenBank/DDBJ databases">
        <title>Complete genome sequence of Altererythrobacter namhicola JCM 16345T, containing esterase-encoding genes.</title>
        <authorList>
            <person name="Cheng H."/>
            <person name="Wu Y.-H."/>
            <person name="Jian S.-L."/>
            <person name="Huo Y.-Y."/>
            <person name="Wang C.-S."/>
            <person name="Xu X.-W."/>
        </authorList>
    </citation>
    <scope>NUCLEOTIDE SEQUENCE [LARGE SCALE GENOMIC DNA]</scope>
    <source>
        <strain evidence="2 3">JCM 16345</strain>
    </source>
</reference>
<accession>A0A1C7DA65</accession>
<dbReference type="KEGG" id="anh:A6F65_01918"/>
<keyword evidence="1" id="KW-1133">Transmembrane helix</keyword>
<feature type="transmembrane region" description="Helical" evidence="1">
    <location>
        <begin position="107"/>
        <end position="134"/>
    </location>
</feature>
<organism evidence="2 3">
    <name type="scientific">Paraurantiacibacter namhicola</name>
    <dbReference type="NCBI Taxonomy" id="645517"/>
    <lineage>
        <taxon>Bacteria</taxon>
        <taxon>Pseudomonadati</taxon>
        <taxon>Pseudomonadota</taxon>
        <taxon>Alphaproteobacteria</taxon>
        <taxon>Sphingomonadales</taxon>
        <taxon>Erythrobacteraceae</taxon>
        <taxon>Paraurantiacibacter</taxon>
    </lineage>
</organism>
<feature type="transmembrane region" description="Helical" evidence="1">
    <location>
        <begin position="166"/>
        <end position="188"/>
    </location>
</feature>
<dbReference type="RefSeq" id="WP_067788127.1">
    <property type="nucleotide sequence ID" value="NZ_CP016545.1"/>
</dbReference>
<feature type="transmembrane region" description="Helical" evidence="1">
    <location>
        <begin position="65"/>
        <end position="87"/>
    </location>
</feature>
<gene>
    <name evidence="2" type="ORF">A6F65_01918</name>
</gene>
<keyword evidence="3" id="KW-1185">Reference proteome</keyword>
<dbReference type="EMBL" id="CP016545">
    <property type="protein sequence ID" value="ANU08211.1"/>
    <property type="molecule type" value="Genomic_DNA"/>
</dbReference>
<dbReference type="STRING" id="645517.A6F65_01918"/>
<dbReference type="PATRIC" id="fig|645517.4.peg.1903"/>
<protein>
    <recommendedName>
        <fullName evidence="4">DUF4013 domain-containing protein</fullName>
    </recommendedName>
</protein>
<evidence type="ECO:0008006" key="4">
    <source>
        <dbReference type="Google" id="ProtNLM"/>
    </source>
</evidence>
<feature type="transmembrane region" description="Helical" evidence="1">
    <location>
        <begin position="26"/>
        <end position="45"/>
    </location>
</feature>
<proteinExistence type="predicted"/>
<dbReference type="Proteomes" id="UP000092698">
    <property type="component" value="Chromosome"/>
</dbReference>
<keyword evidence="1" id="KW-0472">Membrane</keyword>
<evidence type="ECO:0000313" key="2">
    <source>
        <dbReference type="EMBL" id="ANU08211.1"/>
    </source>
</evidence>
<dbReference type="OrthoDB" id="7427213at2"/>
<dbReference type="AlphaFoldDB" id="A0A1C7DA65"/>